<feature type="transmembrane region" description="Helical" evidence="1">
    <location>
        <begin position="43"/>
        <end position="66"/>
    </location>
</feature>
<evidence type="ECO:0000313" key="2">
    <source>
        <dbReference type="EMBL" id="EIJ79250.1"/>
    </source>
</evidence>
<feature type="transmembrane region" description="Helical" evidence="1">
    <location>
        <begin position="155"/>
        <end position="173"/>
    </location>
</feature>
<dbReference type="PATRIC" id="fig|997296.3.peg.3553"/>
<comment type="caution">
    <text evidence="2">The sequence shown here is derived from an EMBL/GenBank/DDBJ whole genome shotgun (WGS) entry which is preliminary data.</text>
</comment>
<evidence type="ECO:0000256" key="1">
    <source>
        <dbReference type="SAM" id="Phobius"/>
    </source>
</evidence>
<proteinExistence type="predicted"/>
<dbReference type="Pfam" id="PF22765">
    <property type="entry name" value="DUF7010"/>
    <property type="match status" value="1"/>
</dbReference>
<protein>
    <submittedName>
        <fullName evidence="2">Uncharacterized protein</fullName>
    </submittedName>
</protein>
<name>I3DYC9_BACMT</name>
<sequence>MEVSRAKLDLMKRTKKGVAMFYVGALYWLIFWTASFADLDIKIMGLFLLIGAGLLFPIGILVSKTLNIDFFAKGNPLSNLAGAMGGMQILFAPILVLIYMERIQWLPFIIAILTGAHFFPFVTLYKSKGYFFHTFAVIIYTSVVGFLFMDQIYTILPLGLFIIYFLTSLFLNIENKRIFF</sequence>
<dbReference type="STRING" id="997296.PB1_16874"/>
<accession>I3DYC9</accession>
<evidence type="ECO:0000313" key="3">
    <source>
        <dbReference type="Proteomes" id="UP000010523"/>
    </source>
</evidence>
<keyword evidence="1" id="KW-0472">Membrane</keyword>
<dbReference type="OrthoDB" id="3242785at2"/>
<organism evidence="2 3">
    <name type="scientific">Bacillus methanolicus PB1</name>
    <dbReference type="NCBI Taxonomy" id="997296"/>
    <lineage>
        <taxon>Bacteria</taxon>
        <taxon>Bacillati</taxon>
        <taxon>Bacillota</taxon>
        <taxon>Bacilli</taxon>
        <taxon>Bacillales</taxon>
        <taxon>Bacillaceae</taxon>
        <taxon>Bacillus</taxon>
    </lineage>
</organism>
<feature type="transmembrane region" description="Helical" evidence="1">
    <location>
        <begin position="78"/>
        <end position="99"/>
    </location>
</feature>
<dbReference type="EMBL" id="AFEU01000003">
    <property type="protein sequence ID" value="EIJ79250.1"/>
    <property type="molecule type" value="Genomic_DNA"/>
</dbReference>
<keyword evidence="1" id="KW-0812">Transmembrane</keyword>
<feature type="transmembrane region" description="Helical" evidence="1">
    <location>
        <begin position="105"/>
        <end position="123"/>
    </location>
</feature>
<keyword evidence="3" id="KW-1185">Reference proteome</keyword>
<keyword evidence="1" id="KW-1133">Transmembrane helix</keyword>
<dbReference type="Proteomes" id="UP000010523">
    <property type="component" value="Unassembled WGS sequence"/>
</dbReference>
<feature type="transmembrane region" description="Helical" evidence="1">
    <location>
        <begin position="130"/>
        <end position="149"/>
    </location>
</feature>
<dbReference type="InterPro" id="IPR053824">
    <property type="entry name" value="DUF7010"/>
</dbReference>
<feature type="transmembrane region" description="Helical" evidence="1">
    <location>
        <begin position="20"/>
        <end position="37"/>
    </location>
</feature>
<dbReference type="AlphaFoldDB" id="I3DYC9"/>
<gene>
    <name evidence="2" type="ORF">PB1_16874</name>
</gene>
<dbReference type="eggNOG" id="ENOG5032VPK">
    <property type="taxonomic scope" value="Bacteria"/>
</dbReference>
<reference evidence="2 3" key="1">
    <citation type="journal article" date="2012" name="Appl. Environ. Microbiol.">
        <title>Genome Sequence of Thermotolerant Bacillus methanolicus: Features and Regulation Related to Methylotrophy and Production of L-Lysine and L-Glutamate from Methanol.</title>
        <authorList>
            <person name="Heggeset T.M."/>
            <person name="Krog A."/>
            <person name="Balzer S."/>
            <person name="Wentzel A."/>
            <person name="Ellingsen T.E."/>
            <person name="Brautaset T."/>
        </authorList>
    </citation>
    <scope>NUCLEOTIDE SEQUENCE [LARGE SCALE GENOMIC DNA]</scope>
    <source>
        <strain evidence="2 3">PB1</strain>
    </source>
</reference>